<name>A0A165RZK2_9AGAM</name>
<organism evidence="2 3">
    <name type="scientific">Neolentinus lepideus HHB14362 ss-1</name>
    <dbReference type="NCBI Taxonomy" id="1314782"/>
    <lineage>
        <taxon>Eukaryota</taxon>
        <taxon>Fungi</taxon>
        <taxon>Dikarya</taxon>
        <taxon>Basidiomycota</taxon>
        <taxon>Agaricomycotina</taxon>
        <taxon>Agaricomycetes</taxon>
        <taxon>Gloeophyllales</taxon>
        <taxon>Gloeophyllaceae</taxon>
        <taxon>Neolentinus</taxon>
    </lineage>
</organism>
<reference evidence="2 3" key="1">
    <citation type="journal article" date="2016" name="Mol. Biol. Evol.">
        <title>Comparative Genomics of Early-Diverging Mushroom-Forming Fungi Provides Insights into the Origins of Lignocellulose Decay Capabilities.</title>
        <authorList>
            <person name="Nagy L.G."/>
            <person name="Riley R."/>
            <person name="Tritt A."/>
            <person name="Adam C."/>
            <person name="Daum C."/>
            <person name="Floudas D."/>
            <person name="Sun H."/>
            <person name="Yadav J.S."/>
            <person name="Pangilinan J."/>
            <person name="Larsson K.H."/>
            <person name="Matsuura K."/>
            <person name="Barry K."/>
            <person name="Labutti K."/>
            <person name="Kuo R."/>
            <person name="Ohm R.A."/>
            <person name="Bhattacharya S.S."/>
            <person name="Shirouzu T."/>
            <person name="Yoshinaga Y."/>
            <person name="Martin F.M."/>
            <person name="Grigoriev I.V."/>
            <person name="Hibbett D.S."/>
        </authorList>
    </citation>
    <scope>NUCLEOTIDE SEQUENCE [LARGE SCALE GENOMIC DNA]</scope>
    <source>
        <strain evidence="2 3">HHB14362 ss-1</strain>
    </source>
</reference>
<evidence type="ECO:0000313" key="2">
    <source>
        <dbReference type="EMBL" id="KZT24471.1"/>
    </source>
</evidence>
<proteinExistence type="predicted"/>
<feature type="compositionally biased region" description="Polar residues" evidence="1">
    <location>
        <begin position="131"/>
        <end position="146"/>
    </location>
</feature>
<evidence type="ECO:0008006" key="4">
    <source>
        <dbReference type="Google" id="ProtNLM"/>
    </source>
</evidence>
<keyword evidence="3" id="KW-1185">Reference proteome</keyword>
<dbReference type="STRING" id="1314782.A0A165RZK2"/>
<protein>
    <recommendedName>
        <fullName evidence="4">Mediator complex subunit 20</fullName>
    </recommendedName>
</protein>
<evidence type="ECO:0000313" key="3">
    <source>
        <dbReference type="Proteomes" id="UP000076761"/>
    </source>
</evidence>
<gene>
    <name evidence="2" type="ORF">NEOLEDRAFT_1134842</name>
</gene>
<dbReference type="OrthoDB" id="2536675at2759"/>
<sequence>MGFSGLARWINAPSSGLDLVSENIANNYNGQTIGKWQLSVRSYRSTLSTIPGFDIPAERTMAALTMGENVFVLLEDPLAPTRADLLAHIATLDPSQPGPDPDHYRSTFLTLRPPGALEQLLTQLKGKWVPSRQSGADSSQRGSSGSHVRIEGRVWHIGSDWVVRAGTVHLGGGTHSTKGMLLEAEYKPLPVLHSQTADSASELLSNLLTAILPNVRDAKVVAVTISESQWEEVLWDREQEQDGQVEDKDEEIVDDIFVSGDRDMPAARKGDWIGLERDRRSAFLIIGALKSEGIC</sequence>
<feature type="region of interest" description="Disordered" evidence="1">
    <location>
        <begin position="128"/>
        <end position="147"/>
    </location>
</feature>
<accession>A0A165RZK2</accession>
<dbReference type="Proteomes" id="UP000076761">
    <property type="component" value="Unassembled WGS sequence"/>
</dbReference>
<dbReference type="EMBL" id="KV425577">
    <property type="protein sequence ID" value="KZT24471.1"/>
    <property type="molecule type" value="Genomic_DNA"/>
</dbReference>
<dbReference type="AlphaFoldDB" id="A0A165RZK2"/>
<evidence type="ECO:0000256" key="1">
    <source>
        <dbReference type="SAM" id="MobiDB-lite"/>
    </source>
</evidence>
<dbReference type="InParanoid" id="A0A165RZK2"/>